<dbReference type="InterPro" id="IPR003877">
    <property type="entry name" value="SPRY_dom"/>
</dbReference>
<dbReference type="PRINTS" id="PR01407">
    <property type="entry name" value="BUTYPHLNCDUF"/>
</dbReference>
<organism evidence="8 9">
    <name type="scientific">Cyprinus carpio</name>
    <name type="common">Common carp</name>
    <dbReference type="NCBI Taxonomy" id="7962"/>
    <lineage>
        <taxon>Eukaryota</taxon>
        <taxon>Metazoa</taxon>
        <taxon>Chordata</taxon>
        <taxon>Craniata</taxon>
        <taxon>Vertebrata</taxon>
        <taxon>Euteleostomi</taxon>
        <taxon>Actinopterygii</taxon>
        <taxon>Neopterygii</taxon>
        <taxon>Teleostei</taxon>
        <taxon>Ostariophysi</taxon>
        <taxon>Cypriniformes</taxon>
        <taxon>Cyprinidae</taxon>
        <taxon>Cyprininae</taxon>
        <taxon>Cyprinus</taxon>
    </lineage>
</organism>
<dbReference type="InterPro" id="IPR013320">
    <property type="entry name" value="ConA-like_dom_sf"/>
</dbReference>
<dbReference type="InterPro" id="IPR032675">
    <property type="entry name" value="LRR_dom_sf"/>
</dbReference>
<keyword evidence="5" id="KW-0547">Nucleotide-binding</keyword>
<dbReference type="SUPFAM" id="SSF52047">
    <property type="entry name" value="RNI-like"/>
    <property type="match status" value="1"/>
</dbReference>
<evidence type="ECO:0000256" key="1">
    <source>
        <dbReference type="ARBA" id="ARBA00004496"/>
    </source>
</evidence>
<dbReference type="InterPro" id="IPR001611">
    <property type="entry name" value="Leu-rich_rpt"/>
</dbReference>
<evidence type="ECO:0000313" key="9">
    <source>
        <dbReference type="Proteomes" id="UP000694700"/>
    </source>
</evidence>
<dbReference type="InterPro" id="IPR051261">
    <property type="entry name" value="NLR"/>
</dbReference>
<evidence type="ECO:0000256" key="2">
    <source>
        <dbReference type="ARBA" id="ARBA00022490"/>
    </source>
</evidence>
<dbReference type="Proteomes" id="UP000694700">
    <property type="component" value="Unplaced"/>
</dbReference>
<dbReference type="GO" id="GO:0005737">
    <property type="term" value="C:cytoplasm"/>
    <property type="evidence" value="ECO:0007669"/>
    <property type="project" value="UniProtKB-SubCell"/>
</dbReference>
<evidence type="ECO:0000259" key="7">
    <source>
        <dbReference type="PROSITE" id="PS50188"/>
    </source>
</evidence>
<dbReference type="AlphaFoldDB" id="A0A8C1XDM6"/>
<evidence type="ECO:0000256" key="4">
    <source>
        <dbReference type="ARBA" id="ARBA00022737"/>
    </source>
</evidence>
<evidence type="ECO:0000256" key="3">
    <source>
        <dbReference type="ARBA" id="ARBA00022614"/>
    </source>
</evidence>
<name>A0A8C1XDM6_CYPCA</name>
<keyword evidence="4" id="KW-0677">Repeat</keyword>
<keyword evidence="6" id="KW-0067">ATP-binding</keyword>
<dbReference type="SUPFAM" id="SSF49899">
    <property type="entry name" value="Concanavalin A-like lectins/glucanases"/>
    <property type="match status" value="1"/>
</dbReference>
<proteinExistence type="predicted"/>
<protein>
    <recommendedName>
        <fullName evidence="7">B30.2/SPRY domain-containing protein</fullName>
    </recommendedName>
</protein>
<dbReference type="Pfam" id="PF17776">
    <property type="entry name" value="NLRC4_HD2"/>
    <property type="match status" value="1"/>
</dbReference>
<dbReference type="PANTHER" id="PTHR24106">
    <property type="entry name" value="NACHT, LRR AND CARD DOMAINS-CONTAINING"/>
    <property type="match status" value="1"/>
</dbReference>
<dbReference type="Gene3D" id="2.60.120.920">
    <property type="match status" value="1"/>
</dbReference>
<dbReference type="FunFam" id="3.80.10.10:FF:000336">
    <property type="entry name" value="Si:dkey-222h21.2"/>
    <property type="match status" value="1"/>
</dbReference>
<dbReference type="SMART" id="SM00589">
    <property type="entry name" value="PRY"/>
    <property type="match status" value="1"/>
</dbReference>
<dbReference type="Ensembl" id="ENSCCRT00015080285.1">
    <property type="protein sequence ID" value="ENSCCRP00015077742.1"/>
    <property type="gene ID" value="ENSCCRG00015031501.1"/>
</dbReference>
<accession>A0A8C1XDM6</accession>
<dbReference type="InterPro" id="IPR041267">
    <property type="entry name" value="NLRP_HD2"/>
</dbReference>
<evidence type="ECO:0000256" key="5">
    <source>
        <dbReference type="ARBA" id="ARBA00022741"/>
    </source>
</evidence>
<keyword evidence="2" id="KW-0963">Cytoplasm</keyword>
<evidence type="ECO:0000313" key="8">
    <source>
        <dbReference type="Ensembl" id="ENSCCRP00015077742.1"/>
    </source>
</evidence>
<dbReference type="CDD" id="cd16040">
    <property type="entry name" value="SPRY_PRY_SNTX"/>
    <property type="match status" value="1"/>
</dbReference>
<dbReference type="Gene3D" id="3.80.10.10">
    <property type="entry name" value="Ribonuclease Inhibitor"/>
    <property type="match status" value="1"/>
</dbReference>
<dbReference type="Pfam" id="PF13516">
    <property type="entry name" value="LRR_6"/>
    <property type="match status" value="3"/>
</dbReference>
<dbReference type="InterPro" id="IPR043136">
    <property type="entry name" value="B30.2/SPRY_sf"/>
</dbReference>
<comment type="subcellular location">
    <subcellularLocation>
        <location evidence="1">Cytoplasm</location>
    </subcellularLocation>
</comment>
<evidence type="ECO:0000256" key="6">
    <source>
        <dbReference type="ARBA" id="ARBA00022840"/>
    </source>
</evidence>
<keyword evidence="3" id="KW-0433">Leucine-rich repeat</keyword>
<dbReference type="InterPro" id="IPR041075">
    <property type="entry name" value="NOD1/2_WH"/>
</dbReference>
<dbReference type="Pfam" id="PF00622">
    <property type="entry name" value="SPRY"/>
    <property type="match status" value="1"/>
</dbReference>
<dbReference type="GO" id="GO:0005524">
    <property type="term" value="F:ATP binding"/>
    <property type="evidence" value="ECO:0007669"/>
    <property type="project" value="UniProtKB-KW"/>
</dbReference>
<dbReference type="Pfam" id="PF17779">
    <property type="entry name" value="WHD_NOD2"/>
    <property type="match status" value="1"/>
</dbReference>
<dbReference type="FunFam" id="2.60.120.920:FF:000037">
    <property type="entry name" value="Si:dkey-191j3.2"/>
    <property type="match status" value="1"/>
</dbReference>
<dbReference type="PROSITE" id="PS50188">
    <property type="entry name" value="B302_SPRY"/>
    <property type="match status" value="1"/>
</dbReference>
<sequence length="607" mass="69734">MCHIPVFCWISSTVLQKLLEEDLSAEIPQTLTEMYIHFLLIQINMRKQKYEERDPEKLLQSNREVIVKLAEVAFKQLMKGNVMFYEEDLIESGIDLTDEIFEDIAIHQGKVYSFIHLSFQEFLAALYVLYYYINTATEALTMFAALHDLLKAAVDESIQNKTGHLDLFLRFLLGISLESNQRLLQDLLTHTVDTSQTIRETTQYIKDKIKQDHISTERCINLFLCLLEVKDQTLYREIEEFVRLNKHSEEKLSAAHCSAIAYMLQMSEEPLDEFDLKKYNTSNEGRGRLIPAVINCRKAILAICNLTVESCKIIASCLQSSNSPLRELDVSNNDLQDSGVKLISDALKNPNCQLKILRLSGCMVTDEGCCYLASALSSNLSHLRELDLSYNHLEHSGFQLRSYQNDPDYALKILNLDHNGHFRIIPGLQKYACTLTLDPNTANPHLILSENNRKVTRVEEQQLYPYHPERFDNVPQVLCRESLTGRCYWEAEWSSWGHIALVYRGITRKGSSDSWFGLNERNWNLYWNSSLNIYNVWHNNKKTEISAPSPPSNRVGVYVDVSVGTLSFYSVSDTHTLTHLHTFNTTFTEPLYVGFKVYSNSSVSLSK</sequence>
<dbReference type="Pfam" id="PF13765">
    <property type="entry name" value="PRY"/>
    <property type="match status" value="1"/>
</dbReference>
<feature type="domain" description="B30.2/SPRY" evidence="7">
    <location>
        <begin position="415"/>
        <end position="607"/>
    </location>
</feature>
<dbReference type="SMART" id="SM00368">
    <property type="entry name" value="LRR_RI"/>
    <property type="match status" value="3"/>
</dbReference>
<reference evidence="8" key="1">
    <citation type="submission" date="2025-08" db="UniProtKB">
        <authorList>
            <consortium name="Ensembl"/>
        </authorList>
    </citation>
    <scope>IDENTIFICATION</scope>
</reference>
<dbReference type="InterPro" id="IPR003879">
    <property type="entry name" value="Butyrophylin_SPRY"/>
</dbReference>
<dbReference type="InterPro" id="IPR001870">
    <property type="entry name" value="B30.2/SPRY"/>
</dbReference>
<dbReference type="InterPro" id="IPR006574">
    <property type="entry name" value="PRY"/>
</dbReference>